<reference evidence="1 2" key="1">
    <citation type="journal article" date="2018" name="Nat. Ecol. Evol.">
        <title>Pezizomycetes genomes reveal the molecular basis of ectomycorrhizal truffle lifestyle.</title>
        <authorList>
            <person name="Murat C."/>
            <person name="Payen T."/>
            <person name="Noel B."/>
            <person name="Kuo A."/>
            <person name="Morin E."/>
            <person name="Chen J."/>
            <person name="Kohler A."/>
            <person name="Krizsan K."/>
            <person name="Balestrini R."/>
            <person name="Da Silva C."/>
            <person name="Montanini B."/>
            <person name="Hainaut M."/>
            <person name="Levati E."/>
            <person name="Barry K.W."/>
            <person name="Belfiori B."/>
            <person name="Cichocki N."/>
            <person name="Clum A."/>
            <person name="Dockter R.B."/>
            <person name="Fauchery L."/>
            <person name="Guy J."/>
            <person name="Iotti M."/>
            <person name="Le Tacon F."/>
            <person name="Lindquist E.A."/>
            <person name="Lipzen A."/>
            <person name="Malagnac F."/>
            <person name="Mello A."/>
            <person name="Molinier V."/>
            <person name="Miyauchi S."/>
            <person name="Poulain J."/>
            <person name="Riccioni C."/>
            <person name="Rubini A."/>
            <person name="Sitrit Y."/>
            <person name="Splivallo R."/>
            <person name="Traeger S."/>
            <person name="Wang M."/>
            <person name="Zifcakova L."/>
            <person name="Wipf D."/>
            <person name="Zambonelli A."/>
            <person name="Paolocci F."/>
            <person name="Nowrousian M."/>
            <person name="Ottonello S."/>
            <person name="Baldrian P."/>
            <person name="Spatafora J.W."/>
            <person name="Henrissat B."/>
            <person name="Nagy L.G."/>
            <person name="Aury J.M."/>
            <person name="Wincker P."/>
            <person name="Grigoriev I.V."/>
            <person name="Bonfante P."/>
            <person name="Martin F.M."/>
        </authorList>
    </citation>
    <scope>NUCLEOTIDE SEQUENCE [LARGE SCALE GENOMIC DNA]</scope>
    <source>
        <strain evidence="1 2">120613-1</strain>
    </source>
</reference>
<organism evidence="1 2">
    <name type="scientific">Choiromyces venosus 120613-1</name>
    <dbReference type="NCBI Taxonomy" id="1336337"/>
    <lineage>
        <taxon>Eukaryota</taxon>
        <taxon>Fungi</taxon>
        <taxon>Dikarya</taxon>
        <taxon>Ascomycota</taxon>
        <taxon>Pezizomycotina</taxon>
        <taxon>Pezizomycetes</taxon>
        <taxon>Pezizales</taxon>
        <taxon>Tuberaceae</taxon>
        <taxon>Choiromyces</taxon>
    </lineage>
</organism>
<proteinExistence type="predicted"/>
<dbReference type="EMBL" id="ML120391">
    <property type="protein sequence ID" value="RPA98977.1"/>
    <property type="molecule type" value="Genomic_DNA"/>
</dbReference>
<dbReference type="AlphaFoldDB" id="A0A3N4JP50"/>
<dbReference type="OrthoDB" id="5297131at2759"/>
<dbReference type="Proteomes" id="UP000276215">
    <property type="component" value="Unassembled WGS sequence"/>
</dbReference>
<evidence type="ECO:0000313" key="1">
    <source>
        <dbReference type="EMBL" id="RPA98977.1"/>
    </source>
</evidence>
<evidence type="ECO:0000313" key="2">
    <source>
        <dbReference type="Proteomes" id="UP000276215"/>
    </source>
</evidence>
<dbReference type="STRING" id="1336337.A0A3N4JP50"/>
<protein>
    <submittedName>
        <fullName evidence="1">Uncharacterized protein</fullName>
    </submittedName>
</protein>
<accession>A0A3N4JP50</accession>
<keyword evidence="2" id="KW-1185">Reference proteome</keyword>
<sequence>MNEFKATWAMEPVCDVEKISLEALSLGIEGSLLGAASFGGFLKRTTSLGEVFGITAAHCLPGATTGIPICSPSTIEVMGRFNRLLRYTTICPPTDRLHLNPLNETETKSLLERFRFQASTYGTPFLNPANQYQLEKGVLSGGRIGAIVSHQFGDHKELLHSYDQELQKLTLPKFSAARSWETRMD</sequence>
<gene>
    <name evidence="1" type="ORF">L873DRAFT_979566</name>
</gene>
<name>A0A3N4JP50_9PEZI</name>